<evidence type="ECO:0000313" key="7">
    <source>
        <dbReference type="EMBL" id="SHO56206.1"/>
    </source>
</evidence>
<dbReference type="PANTHER" id="PTHR30620:SF123">
    <property type="entry name" value="BETA-XYLOSIDASE"/>
    <property type="match status" value="1"/>
</dbReference>
<evidence type="ECO:0000313" key="8">
    <source>
        <dbReference type="Proteomes" id="UP000184600"/>
    </source>
</evidence>
<dbReference type="OrthoDB" id="9781691at2"/>
<evidence type="ECO:0000259" key="6">
    <source>
        <dbReference type="SMART" id="SM01217"/>
    </source>
</evidence>
<dbReference type="InterPro" id="IPR036881">
    <property type="entry name" value="Glyco_hydro_3_C_sf"/>
</dbReference>
<reference evidence="8" key="1">
    <citation type="submission" date="2016-12" db="EMBL/GenBank/DDBJ databases">
        <authorList>
            <person name="Rodrigo-Torres L."/>
            <person name="Arahal R.D."/>
            <person name="Lucena T."/>
        </authorList>
    </citation>
    <scope>NUCLEOTIDE SEQUENCE [LARGE SCALE GENOMIC DNA]</scope>
</reference>
<evidence type="ECO:0000256" key="5">
    <source>
        <dbReference type="ARBA" id="ARBA00032594"/>
    </source>
</evidence>
<dbReference type="InterPro" id="IPR001764">
    <property type="entry name" value="Glyco_hydro_3_N"/>
</dbReference>
<dbReference type="Gene3D" id="3.40.50.1700">
    <property type="entry name" value="Glycoside hydrolase family 3 C-terminal domain"/>
    <property type="match status" value="1"/>
</dbReference>
<dbReference type="Pfam" id="PF14310">
    <property type="entry name" value="Fn3-like"/>
    <property type="match status" value="1"/>
</dbReference>
<dbReference type="Gene3D" id="2.60.40.10">
    <property type="entry name" value="Immunoglobulins"/>
    <property type="match status" value="1"/>
</dbReference>
<dbReference type="InterPro" id="IPR017853">
    <property type="entry name" value="GH"/>
</dbReference>
<keyword evidence="7" id="KW-0326">Glycosidase</keyword>
<dbReference type="PANTHER" id="PTHR30620">
    <property type="entry name" value="PERIPLASMIC BETA-GLUCOSIDASE-RELATED"/>
    <property type="match status" value="1"/>
</dbReference>
<dbReference type="InterPro" id="IPR051915">
    <property type="entry name" value="Cellulose_Degrad_GH3"/>
</dbReference>
<dbReference type="RefSeq" id="WP_073581954.1">
    <property type="nucleotide sequence ID" value="NZ_AP024897.1"/>
</dbReference>
<dbReference type="SMART" id="SM01217">
    <property type="entry name" value="Fn3_like"/>
    <property type="match status" value="1"/>
</dbReference>
<dbReference type="Pfam" id="PF01915">
    <property type="entry name" value="Glyco_hydro_3_C"/>
    <property type="match status" value="1"/>
</dbReference>
<dbReference type="GO" id="GO:0008422">
    <property type="term" value="F:beta-glucosidase activity"/>
    <property type="evidence" value="ECO:0007669"/>
    <property type="project" value="TreeGrafter"/>
</dbReference>
<protein>
    <recommendedName>
        <fullName evidence="5">Beta-D-glucoside glucohydrolase</fullName>
    </recommendedName>
    <alternativeName>
        <fullName evidence="3">Cellobiase</fullName>
    </alternativeName>
    <alternativeName>
        <fullName evidence="4">Gentiobiase</fullName>
    </alternativeName>
</protein>
<dbReference type="AlphaFoldDB" id="A0A1M7YUN2"/>
<dbReference type="PRINTS" id="PR00133">
    <property type="entry name" value="GLHYDRLASE3"/>
</dbReference>
<keyword evidence="8" id="KW-1185">Reference proteome</keyword>
<accession>A0A1M7YUN2</accession>
<keyword evidence="2 7" id="KW-0378">Hydrolase</keyword>
<feature type="domain" description="Fibronectin type III-like" evidence="6">
    <location>
        <begin position="692"/>
        <end position="761"/>
    </location>
</feature>
<evidence type="ECO:0000256" key="4">
    <source>
        <dbReference type="ARBA" id="ARBA00032194"/>
    </source>
</evidence>
<dbReference type="SUPFAM" id="SSF51445">
    <property type="entry name" value="(Trans)glycosidases"/>
    <property type="match status" value="1"/>
</dbReference>
<dbReference type="SUPFAM" id="SSF52279">
    <property type="entry name" value="Beta-D-glucan exohydrolase, C-terminal domain"/>
    <property type="match status" value="1"/>
</dbReference>
<comment type="similarity">
    <text evidence="1">Belongs to the glycosyl hydrolase 3 family.</text>
</comment>
<dbReference type="STRING" id="1117707.VQ7734_01975"/>
<dbReference type="EMBL" id="FRFG01000022">
    <property type="protein sequence ID" value="SHO56206.1"/>
    <property type="molecule type" value="Genomic_DNA"/>
</dbReference>
<dbReference type="InterPro" id="IPR002772">
    <property type="entry name" value="Glyco_hydro_3_C"/>
</dbReference>
<name>A0A1M7YUN2_9VIBR</name>
<evidence type="ECO:0000256" key="3">
    <source>
        <dbReference type="ARBA" id="ARBA00031448"/>
    </source>
</evidence>
<evidence type="ECO:0000256" key="1">
    <source>
        <dbReference type="ARBA" id="ARBA00005336"/>
    </source>
</evidence>
<dbReference type="FunFam" id="2.60.40.10:FF:000495">
    <property type="entry name" value="Periplasmic beta-glucosidase"/>
    <property type="match status" value="1"/>
</dbReference>
<organism evidence="7 8">
    <name type="scientific">Vibrio quintilis</name>
    <dbReference type="NCBI Taxonomy" id="1117707"/>
    <lineage>
        <taxon>Bacteria</taxon>
        <taxon>Pseudomonadati</taxon>
        <taxon>Pseudomonadota</taxon>
        <taxon>Gammaproteobacteria</taxon>
        <taxon>Vibrionales</taxon>
        <taxon>Vibrionaceae</taxon>
        <taxon>Vibrio</taxon>
    </lineage>
</organism>
<dbReference type="InterPro" id="IPR013783">
    <property type="entry name" value="Ig-like_fold"/>
</dbReference>
<dbReference type="GO" id="GO:0009251">
    <property type="term" value="P:glucan catabolic process"/>
    <property type="evidence" value="ECO:0007669"/>
    <property type="project" value="TreeGrafter"/>
</dbReference>
<sequence length="792" mass="86199">MEKYKNPDLPVSERVTDLLSKMTLDEKIAQMGAQWLILKQDGNHEDRELEMGDNGTQKSVQERLCHGIGQITRPLGTHSVPAAEGVAALNQLQKFLVEETRLGIPAIPHEECLVGLMAEGATLFPSSLNYGHTWNPALIQAAGKAISAQVRRVGARQGLAPVLDVSRDVRWGRTEETMGEDPYLAGVLATGYVQGIQGEDRSVCATLKHYVGHSFSEGARNHAPVHLGFKELNDTFMLPFEMAVKLGKAASVMPAYHDIDGEPCHASHFLLTEVLRQQWGFDGLIVADYGGVELLHSHHAIAGNKAEAAALAFNAGLDIELPDSACSEQIIQALEAGLMKEDKIDEIVARILSWKFKLGLFEQPYCEPVTEATIQSSQACSLAYQIACESAVLLKNKKLSEGDHLLPLSTTTRLAVLGATADDPLALLGGYSFPVHLILSKADQSEQSIKTLKQAFEERFDVVAYEKGCDILTERHANAPVFPGDVDLAVAQTLTSPISQDQSGITKTKGAIDQCDVAIVCVGDLAGLFQTGTVGEGSDTDSLQLPGVQQALIDFALDSGKPVVVLVTGGRPYQLGRAEEEAAAILYGWAPGQEGADAIADIVCGKVNPGGRLTLSFPKNVGAVPYYYNHKLKSGGTPIAYHFGARYPFGFGLSYTRFEYSEFETKHHTAPQTGEFEVSVMLTNAGKYDGSEVVQLYVRDKIASLVRPVRELKGFAKVRLAAGESRRVHFTLPVDMLNFTNHQYQRIVEPGEFELMIGRSSTDIVFHDRVTVTGETRILPQQWRMVCVVSTE</sequence>
<dbReference type="Gene3D" id="3.20.20.300">
    <property type="entry name" value="Glycoside hydrolase, family 3, N-terminal domain"/>
    <property type="match status" value="1"/>
</dbReference>
<gene>
    <name evidence="7" type="primary">bglX_2</name>
    <name evidence="7" type="ORF">VQ7734_01975</name>
</gene>
<evidence type="ECO:0000256" key="2">
    <source>
        <dbReference type="ARBA" id="ARBA00022801"/>
    </source>
</evidence>
<dbReference type="InterPro" id="IPR026891">
    <property type="entry name" value="Fn3-like"/>
</dbReference>
<dbReference type="Pfam" id="PF00933">
    <property type="entry name" value="Glyco_hydro_3"/>
    <property type="match status" value="1"/>
</dbReference>
<proteinExistence type="inferred from homology"/>
<dbReference type="InterPro" id="IPR036962">
    <property type="entry name" value="Glyco_hydro_3_N_sf"/>
</dbReference>
<dbReference type="Proteomes" id="UP000184600">
    <property type="component" value="Unassembled WGS sequence"/>
</dbReference>